<proteinExistence type="predicted"/>
<keyword evidence="1" id="KW-0812">Transmembrane</keyword>
<organism evidence="2">
    <name type="scientific">marine sediment metagenome</name>
    <dbReference type="NCBI Taxonomy" id="412755"/>
    <lineage>
        <taxon>unclassified sequences</taxon>
        <taxon>metagenomes</taxon>
        <taxon>ecological metagenomes</taxon>
    </lineage>
</organism>
<protein>
    <recommendedName>
        <fullName evidence="3">EamA domain-containing protein</fullName>
    </recommendedName>
</protein>
<sequence length="39" mass="4225">NSPLIPLVRIFYNERVSRTAILGTFVAVVGAATLFLCSD</sequence>
<name>X0SWN8_9ZZZZ</name>
<accession>X0SWN8</accession>
<reference evidence="2" key="1">
    <citation type="journal article" date="2014" name="Front. Microbiol.">
        <title>High frequency of phylogenetically diverse reductive dehalogenase-homologous genes in deep subseafloor sedimentary metagenomes.</title>
        <authorList>
            <person name="Kawai M."/>
            <person name="Futagami T."/>
            <person name="Toyoda A."/>
            <person name="Takaki Y."/>
            <person name="Nishi S."/>
            <person name="Hori S."/>
            <person name="Arai W."/>
            <person name="Tsubouchi T."/>
            <person name="Morono Y."/>
            <person name="Uchiyama I."/>
            <person name="Ito T."/>
            <person name="Fujiyama A."/>
            <person name="Inagaki F."/>
            <person name="Takami H."/>
        </authorList>
    </citation>
    <scope>NUCLEOTIDE SEQUENCE</scope>
    <source>
        <strain evidence="2">Expedition CK06-06</strain>
    </source>
</reference>
<gene>
    <name evidence="2" type="ORF">S01H1_09924</name>
</gene>
<comment type="caution">
    <text evidence="2">The sequence shown here is derived from an EMBL/GenBank/DDBJ whole genome shotgun (WGS) entry which is preliminary data.</text>
</comment>
<dbReference type="AlphaFoldDB" id="X0SWN8"/>
<evidence type="ECO:0008006" key="3">
    <source>
        <dbReference type="Google" id="ProtNLM"/>
    </source>
</evidence>
<keyword evidence="1" id="KW-1133">Transmembrane helix</keyword>
<dbReference type="EMBL" id="BARS01005068">
    <property type="protein sequence ID" value="GAF68220.1"/>
    <property type="molecule type" value="Genomic_DNA"/>
</dbReference>
<keyword evidence="1" id="KW-0472">Membrane</keyword>
<evidence type="ECO:0000313" key="2">
    <source>
        <dbReference type="EMBL" id="GAF68220.1"/>
    </source>
</evidence>
<feature type="non-terminal residue" evidence="2">
    <location>
        <position position="1"/>
    </location>
</feature>
<evidence type="ECO:0000256" key="1">
    <source>
        <dbReference type="SAM" id="Phobius"/>
    </source>
</evidence>
<feature type="transmembrane region" description="Helical" evidence="1">
    <location>
        <begin position="20"/>
        <end position="37"/>
    </location>
</feature>